<dbReference type="GO" id="GO:0008168">
    <property type="term" value="F:methyltransferase activity"/>
    <property type="evidence" value="ECO:0007669"/>
    <property type="project" value="UniProtKB-KW"/>
</dbReference>
<organism evidence="5 6">
    <name type="scientific">Caenorhabditis angaria</name>
    <dbReference type="NCBI Taxonomy" id="860376"/>
    <lineage>
        <taxon>Eukaryota</taxon>
        <taxon>Metazoa</taxon>
        <taxon>Ecdysozoa</taxon>
        <taxon>Nematoda</taxon>
        <taxon>Chromadorea</taxon>
        <taxon>Rhabditida</taxon>
        <taxon>Rhabditina</taxon>
        <taxon>Rhabditomorpha</taxon>
        <taxon>Rhabditoidea</taxon>
        <taxon>Rhabditidae</taxon>
        <taxon>Peloderinae</taxon>
        <taxon>Caenorhabditis</taxon>
    </lineage>
</organism>
<dbReference type="SMART" id="SM00317">
    <property type="entry name" value="SET"/>
    <property type="match status" value="1"/>
</dbReference>
<evidence type="ECO:0000256" key="3">
    <source>
        <dbReference type="ARBA" id="ARBA00022691"/>
    </source>
</evidence>
<dbReference type="GO" id="GO:0042826">
    <property type="term" value="F:histone deacetylase binding"/>
    <property type="evidence" value="ECO:0007669"/>
    <property type="project" value="TreeGrafter"/>
</dbReference>
<dbReference type="PANTHER" id="PTHR46165">
    <property type="entry name" value="SET AND MYND DOMAIN-CONTAINING PROTEIN 4"/>
    <property type="match status" value="1"/>
</dbReference>
<dbReference type="PANTHER" id="PTHR46165:SF2">
    <property type="entry name" value="SET AND MYND DOMAIN-CONTAINING PROTEIN 4"/>
    <property type="match status" value="1"/>
</dbReference>
<keyword evidence="6" id="KW-1185">Reference proteome</keyword>
<dbReference type="EMBL" id="CANHGI010000003">
    <property type="protein sequence ID" value="CAI5445646.1"/>
    <property type="molecule type" value="Genomic_DNA"/>
</dbReference>
<dbReference type="GO" id="GO:0032259">
    <property type="term" value="P:methylation"/>
    <property type="evidence" value="ECO:0007669"/>
    <property type="project" value="UniProtKB-KW"/>
</dbReference>
<evidence type="ECO:0000313" key="6">
    <source>
        <dbReference type="Proteomes" id="UP001152747"/>
    </source>
</evidence>
<proteinExistence type="predicted"/>
<dbReference type="GO" id="GO:0005737">
    <property type="term" value="C:cytoplasm"/>
    <property type="evidence" value="ECO:0007669"/>
    <property type="project" value="TreeGrafter"/>
</dbReference>
<accession>A0A9P1N2Q4</accession>
<dbReference type="InterPro" id="IPR052097">
    <property type="entry name" value="SET-MYND_domain_protein"/>
</dbReference>
<dbReference type="AlphaFoldDB" id="A0A9P1N2Q4"/>
<evidence type="ECO:0000259" key="4">
    <source>
        <dbReference type="PROSITE" id="PS50280"/>
    </source>
</evidence>
<keyword evidence="1" id="KW-0489">Methyltransferase</keyword>
<evidence type="ECO:0000256" key="1">
    <source>
        <dbReference type="ARBA" id="ARBA00022603"/>
    </source>
</evidence>
<keyword evidence="3" id="KW-0949">S-adenosyl-L-methionine</keyword>
<dbReference type="Proteomes" id="UP001152747">
    <property type="component" value="Unassembled WGS sequence"/>
</dbReference>
<dbReference type="InterPro" id="IPR001214">
    <property type="entry name" value="SET_dom"/>
</dbReference>
<dbReference type="GO" id="GO:0005634">
    <property type="term" value="C:nucleus"/>
    <property type="evidence" value="ECO:0007669"/>
    <property type="project" value="TreeGrafter"/>
</dbReference>
<dbReference type="Gene3D" id="6.10.140.2220">
    <property type="match status" value="1"/>
</dbReference>
<evidence type="ECO:0000313" key="5">
    <source>
        <dbReference type="EMBL" id="CAI5445646.1"/>
    </source>
</evidence>
<protein>
    <recommendedName>
        <fullName evidence="4">SET domain-containing protein</fullName>
    </recommendedName>
</protein>
<evidence type="ECO:0000256" key="2">
    <source>
        <dbReference type="ARBA" id="ARBA00022679"/>
    </source>
</evidence>
<dbReference type="InterPro" id="IPR046341">
    <property type="entry name" value="SET_dom_sf"/>
</dbReference>
<dbReference type="Pfam" id="PF00856">
    <property type="entry name" value="SET"/>
    <property type="match status" value="1"/>
</dbReference>
<feature type="domain" description="SET" evidence="4">
    <location>
        <begin position="14"/>
        <end position="262"/>
    </location>
</feature>
<dbReference type="PROSITE" id="PS50280">
    <property type="entry name" value="SET"/>
    <property type="match status" value="1"/>
</dbReference>
<comment type="caution">
    <text evidence="5">The sequence shown here is derived from an EMBL/GenBank/DDBJ whole genome shotgun (WGS) entry which is preliminary data.</text>
</comment>
<dbReference type="Gene3D" id="2.170.270.10">
    <property type="entry name" value="SET domain"/>
    <property type="match status" value="1"/>
</dbReference>
<reference evidence="5" key="1">
    <citation type="submission" date="2022-11" db="EMBL/GenBank/DDBJ databases">
        <authorList>
            <person name="Kikuchi T."/>
        </authorList>
    </citation>
    <scope>NUCLEOTIDE SEQUENCE</scope>
    <source>
        <strain evidence="5">PS1010</strain>
    </source>
</reference>
<dbReference type="Gene3D" id="1.10.220.160">
    <property type="match status" value="1"/>
</dbReference>
<dbReference type="SUPFAM" id="SSF82199">
    <property type="entry name" value="SET domain"/>
    <property type="match status" value="1"/>
</dbReference>
<gene>
    <name evidence="5" type="ORF">CAMP_LOCUS8283</name>
</gene>
<dbReference type="OrthoDB" id="1028014at2759"/>
<keyword evidence="2" id="KW-0808">Transferase</keyword>
<name>A0A9P1N2Q4_9PELO</name>
<sequence length="446" mass="50853">MLKTSNPKFPEFCAGVTVAYNEIKGRHVVATQDLPPGTVVCVETGITVNISKAHCYRCLGDITVDGEVYCSSCEKFENEPEELANGEFDELGLFKLAAHIIFSYDFGEIMEVLRAPDPVVPNEAPTQLSTSNFSSIMQLRPLPTIGDAFQNEHIQKNIQKMVKLLEKNANWGKIDQDMRYIFFSRALRLVAERLAKNSHVVFSIEQTSRNSSEEPLGTGIFPISSIFNHSCTPNIFGFFLKNRFIFISRGVKNGEELVDNYGVTHYQNSLTKRKEFLAQVSGFKCFCEKCVKNDRSLNDLLVSNLKNVEEIVENGIGDIDDFLEYIPPGNKDCEVIIQHFTRKNPQNPKKNRQLWMRFIENAKIRGIEFDEYLVRPYLEALILSNENSTNPTKNDLIFTVYQILHVLYADLHPASGIIAKMLEENSVENWETQRNELEVSVRNIWT</sequence>